<protein>
    <recommendedName>
        <fullName evidence="12">DNA 3'-5' helicase</fullName>
        <ecNumber evidence="12">5.6.2.4</ecNumber>
    </recommendedName>
    <alternativeName>
        <fullName evidence="13">DNA 3'-5' helicase II</fullName>
    </alternativeName>
</protein>
<evidence type="ECO:0000256" key="3">
    <source>
        <dbReference type="ARBA" id="ARBA00022763"/>
    </source>
</evidence>
<dbReference type="Pfam" id="PF00580">
    <property type="entry name" value="UvrD-helicase"/>
    <property type="match status" value="1"/>
</dbReference>
<dbReference type="PANTHER" id="PTHR11070:SF2">
    <property type="entry name" value="ATP-DEPENDENT DNA HELICASE SRS2"/>
    <property type="match status" value="1"/>
</dbReference>
<dbReference type="GO" id="GO:0033202">
    <property type="term" value="C:DNA helicase complex"/>
    <property type="evidence" value="ECO:0007669"/>
    <property type="project" value="TreeGrafter"/>
</dbReference>
<dbReference type="InterPro" id="IPR038726">
    <property type="entry name" value="PDDEXK_AddAB-type"/>
</dbReference>
<keyword evidence="9" id="KW-0234">DNA repair</keyword>
<evidence type="ECO:0000259" key="18">
    <source>
        <dbReference type="PROSITE" id="PS51217"/>
    </source>
</evidence>
<evidence type="ECO:0000256" key="1">
    <source>
        <dbReference type="ARBA" id="ARBA00022722"/>
    </source>
</evidence>
<dbReference type="AlphaFoldDB" id="A0A9D1M3H5"/>
<dbReference type="SUPFAM" id="SSF52540">
    <property type="entry name" value="P-loop containing nucleoside triphosphate hydrolases"/>
    <property type="match status" value="1"/>
</dbReference>
<evidence type="ECO:0000313" key="19">
    <source>
        <dbReference type="EMBL" id="HIU52950.1"/>
    </source>
</evidence>
<dbReference type="Pfam" id="PF13361">
    <property type="entry name" value="UvrD_C"/>
    <property type="match status" value="1"/>
</dbReference>
<dbReference type="GO" id="GO:0004527">
    <property type="term" value="F:exonuclease activity"/>
    <property type="evidence" value="ECO:0007669"/>
    <property type="project" value="UniProtKB-KW"/>
</dbReference>
<dbReference type="PROSITE" id="PS51217">
    <property type="entry name" value="UVRD_HELICASE_CTER"/>
    <property type="match status" value="1"/>
</dbReference>
<comment type="caution">
    <text evidence="19">The sequence shown here is derived from an EMBL/GenBank/DDBJ whole genome shotgun (WGS) entry which is preliminary data.</text>
</comment>
<evidence type="ECO:0000256" key="9">
    <source>
        <dbReference type="ARBA" id="ARBA00023204"/>
    </source>
</evidence>
<keyword evidence="8" id="KW-0238">DNA-binding</keyword>
<dbReference type="InterPro" id="IPR014016">
    <property type="entry name" value="UvrD-like_ATP-bd"/>
</dbReference>
<evidence type="ECO:0000256" key="16">
    <source>
        <dbReference type="SAM" id="MobiDB-lite"/>
    </source>
</evidence>
<dbReference type="Pfam" id="PF12705">
    <property type="entry name" value="PDDEXK_1"/>
    <property type="match status" value="1"/>
</dbReference>
<dbReference type="GO" id="GO:0005829">
    <property type="term" value="C:cytosol"/>
    <property type="evidence" value="ECO:0007669"/>
    <property type="project" value="TreeGrafter"/>
</dbReference>
<dbReference type="InterPro" id="IPR014017">
    <property type="entry name" value="DNA_helicase_UvrD-like_C"/>
</dbReference>
<dbReference type="GO" id="GO:0005524">
    <property type="term" value="F:ATP binding"/>
    <property type="evidence" value="ECO:0007669"/>
    <property type="project" value="UniProtKB-UniRule"/>
</dbReference>
<dbReference type="InterPro" id="IPR014151">
    <property type="entry name" value="DNA_helicase_AddA"/>
</dbReference>
<evidence type="ECO:0000256" key="12">
    <source>
        <dbReference type="ARBA" id="ARBA00034808"/>
    </source>
</evidence>
<keyword evidence="4 15" id="KW-0378">Hydrolase</keyword>
<evidence type="ECO:0000256" key="7">
    <source>
        <dbReference type="ARBA" id="ARBA00022840"/>
    </source>
</evidence>
<name>A0A9D1M3H5_9PROT</name>
<evidence type="ECO:0000256" key="8">
    <source>
        <dbReference type="ARBA" id="ARBA00023125"/>
    </source>
</evidence>
<keyword evidence="1" id="KW-0540">Nuclease</keyword>
<evidence type="ECO:0000256" key="2">
    <source>
        <dbReference type="ARBA" id="ARBA00022741"/>
    </source>
</evidence>
<evidence type="ECO:0000256" key="4">
    <source>
        <dbReference type="ARBA" id="ARBA00022801"/>
    </source>
</evidence>
<gene>
    <name evidence="19" type="primary">addA</name>
    <name evidence="19" type="ORF">IAD20_02595</name>
</gene>
<dbReference type="GO" id="GO:0003677">
    <property type="term" value="F:DNA binding"/>
    <property type="evidence" value="ECO:0007669"/>
    <property type="project" value="UniProtKB-KW"/>
</dbReference>
<keyword evidence="6" id="KW-0269">Exonuclease</keyword>
<dbReference type="GO" id="GO:0043138">
    <property type="term" value="F:3'-5' DNA helicase activity"/>
    <property type="evidence" value="ECO:0007669"/>
    <property type="project" value="UniProtKB-EC"/>
</dbReference>
<organism evidence="19 20">
    <name type="scientific">Candidatus Scatocola faecipullorum</name>
    <dbReference type="NCBI Taxonomy" id="2840917"/>
    <lineage>
        <taxon>Bacteria</taxon>
        <taxon>Pseudomonadati</taxon>
        <taxon>Pseudomonadota</taxon>
        <taxon>Alphaproteobacteria</taxon>
        <taxon>Rhodospirillales</taxon>
        <taxon>Rhodospirillaceae</taxon>
        <taxon>Rhodospirillaceae incertae sedis</taxon>
        <taxon>Candidatus Scatocola</taxon>
    </lineage>
</organism>
<reference evidence="19" key="1">
    <citation type="submission" date="2020-10" db="EMBL/GenBank/DDBJ databases">
        <authorList>
            <person name="Gilroy R."/>
        </authorList>
    </citation>
    <scope>NUCLEOTIDE SEQUENCE</scope>
    <source>
        <strain evidence="19">ChiW3-316</strain>
    </source>
</reference>
<evidence type="ECO:0000313" key="20">
    <source>
        <dbReference type="Proteomes" id="UP000824107"/>
    </source>
</evidence>
<accession>A0A9D1M3H5</accession>
<feature type="domain" description="UvrD-like helicase C-terminal" evidence="18">
    <location>
        <begin position="514"/>
        <end position="798"/>
    </location>
</feature>
<dbReference type="PROSITE" id="PS51198">
    <property type="entry name" value="UVRD_HELICASE_ATP_BIND"/>
    <property type="match status" value="1"/>
</dbReference>
<comment type="catalytic activity">
    <reaction evidence="11">
        <text>Couples ATP hydrolysis with the unwinding of duplex DNA by translocating in the 3'-5' direction.</text>
        <dbReference type="EC" id="5.6.2.4"/>
    </reaction>
</comment>
<dbReference type="PANTHER" id="PTHR11070">
    <property type="entry name" value="UVRD / RECB / PCRA DNA HELICASE FAMILY MEMBER"/>
    <property type="match status" value="1"/>
</dbReference>
<evidence type="ECO:0000256" key="14">
    <source>
        <dbReference type="ARBA" id="ARBA00048988"/>
    </source>
</evidence>
<dbReference type="EMBL" id="DVNC01000021">
    <property type="protein sequence ID" value="HIU52950.1"/>
    <property type="molecule type" value="Genomic_DNA"/>
</dbReference>
<evidence type="ECO:0000256" key="11">
    <source>
        <dbReference type="ARBA" id="ARBA00034617"/>
    </source>
</evidence>
<feature type="binding site" evidence="15">
    <location>
        <begin position="36"/>
        <end position="43"/>
    </location>
    <ligand>
        <name>ATP</name>
        <dbReference type="ChEBI" id="CHEBI:30616"/>
    </ligand>
</feature>
<dbReference type="EC" id="5.6.2.4" evidence="12"/>
<evidence type="ECO:0000256" key="15">
    <source>
        <dbReference type="PROSITE-ProRule" id="PRU00560"/>
    </source>
</evidence>
<evidence type="ECO:0000256" key="5">
    <source>
        <dbReference type="ARBA" id="ARBA00022806"/>
    </source>
</evidence>
<feature type="region of interest" description="Disordered" evidence="16">
    <location>
        <begin position="935"/>
        <end position="959"/>
    </location>
</feature>
<comment type="catalytic activity">
    <reaction evidence="14">
        <text>ATP + H2O = ADP + phosphate + H(+)</text>
        <dbReference type="Rhea" id="RHEA:13065"/>
        <dbReference type="ChEBI" id="CHEBI:15377"/>
        <dbReference type="ChEBI" id="CHEBI:15378"/>
        <dbReference type="ChEBI" id="CHEBI:30616"/>
        <dbReference type="ChEBI" id="CHEBI:43474"/>
        <dbReference type="ChEBI" id="CHEBI:456216"/>
        <dbReference type="EC" id="5.6.2.4"/>
    </reaction>
</comment>
<evidence type="ECO:0000256" key="13">
    <source>
        <dbReference type="ARBA" id="ARBA00034923"/>
    </source>
</evidence>
<sequence length="1127" mass="126638">MMNGEDISAARKERGKLATAQQRRAANPLKSVWVEASAGTGKTKVLSDRVLRLLLSGVAPSKILCLTYTKAAAVEMSSRIAGRLSRWAVADDETLHKELSALLGNLPDSREAYIKLEATARQLFAVLLDTPGGMKIQTIHSFCQEILKRFPLEARISPYFEVMDDRTASEALADIQKKLLQKIEDEPESAVGQALAFLTRQVSEFKFPQIMETIAANRNKISKLLSAYPDELALRAALAARLEVNPDDSESSLRQRYMAGLNRTDLKELREAWFKGTATDVKNAEVLAGLAEREFPAEEFETFQKLFLTKEGKPKAKAGSKGALAACPRLEEIFYREAENLSELESKAAGLRVFASTAAVLSLAEELIGGYNRYKKIHSKMDYEDLIVLTRDLLENKSVADWVLYKLDGGIDHVLIDEAQDTSPNQWAIVKAVTEEFFNGLGAADKVRTVFAVGDRKQSIYSFQGADPREFENMRRYFAAKASNFDEVKLEVSFRSTATVLDSVNTVFGDEYAKQGVVLEGEDITHIPFRLGDGGRVELWPLVEPQEGENPDMWRPPVERVPGESTSSRLAKMIAAKIKEQVSRGDILVSQNRSVRYRDYMILVQRRNSFVEEMVRECKNVGVNVSGVDKIRLLEQIAVQDLVALGQFLLLPTDDLTLATVLKSPLFGLNDDDLFVLCYNRGGVSVWTRLCDNPDYRRTYLQLRELLDMADYVRPFELYGYVLNKQGGRKKFVERMGLEVEDGLDEFVNLTLAYEQEHIPSLQGFVQWIAGDEVEIKRELEQSEADAVRIMTVHGSKGLQAPIVILPDTVRMVNVRKESGLLWDDLFYYPLSSGDYDKNCNRIKDEEIIRANEEYKRLLYVALTRAEDRLCICGYRKGTAVKDESWYGICKRSLSAIGQTDETEKVVYETPQELDVAAVQTGVTKELTRPDFPWLTQPAAEENPLAKPYTPSRPDEDDNDVALVSPIGEDGSNRYRRGRIIHKLLQFMPDVHSADKAQIIDEFLRKNAPELTSAQAGRIREEVLTLLNNPQFGSLFGPGSKAEVPVIGEADGKIISAQVDRLVVTENKVMIVDFKTNRPAAKTPADVPPVYVKQLRAYRDLLARIYPAKQVQSYILWTDTAQIMQIE</sequence>
<evidence type="ECO:0000256" key="10">
    <source>
        <dbReference type="ARBA" id="ARBA00023235"/>
    </source>
</evidence>
<dbReference type="Gene3D" id="3.40.50.300">
    <property type="entry name" value="P-loop containing nucleotide triphosphate hydrolases"/>
    <property type="match status" value="4"/>
</dbReference>
<dbReference type="Gene3D" id="3.90.320.10">
    <property type="match status" value="1"/>
</dbReference>
<reference evidence="19" key="2">
    <citation type="journal article" date="2021" name="PeerJ">
        <title>Extensive microbial diversity within the chicken gut microbiome revealed by metagenomics and culture.</title>
        <authorList>
            <person name="Gilroy R."/>
            <person name="Ravi A."/>
            <person name="Getino M."/>
            <person name="Pursley I."/>
            <person name="Horton D.L."/>
            <person name="Alikhan N.F."/>
            <person name="Baker D."/>
            <person name="Gharbi K."/>
            <person name="Hall N."/>
            <person name="Watson M."/>
            <person name="Adriaenssens E.M."/>
            <person name="Foster-Nyarko E."/>
            <person name="Jarju S."/>
            <person name="Secka A."/>
            <person name="Antonio M."/>
            <person name="Oren A."/>
            <person name="Chaudhuri R.R."/>
            <person name="La Ragione R."/>
            <person name="Hildebrand F."/>
            <person name="Pallen M.J."/>
        </authorList>
    </citation>
    <scope>NUCLEOTIDE SEQUENCE</scope>
    <source>
        <strain evidence="19">ChiW3-316</strain>
    </source>
</reference>
<dbReference type="NCBIfam" id="TIGR02784">
    <property type="entry name" value="addA_alphas"/>
    <property type="match status" value="1"/>
</dbReference>
<evidence type="ECO:0000256" key="6">
    <source>
        <dbReference type="ARBA" id="ARBA00022839"/>
    </source>
</evidence>
<dbReference type="InterPro" id="IPR027417">
    <property type="entry name" value="P-loop_NTPase"/>
</dbReference>
<dbReference type="InterPro" id="IPR000212">
    <property type="entry name" value="DNA_helicase_UvrD/REP"/>
</dbReference>
<evidence type="ECO:0000259" key="17">
    <source>
        <dbReference type="PROSITE" id="PS51198"/>
    </source>
</evidence>
<keyword evidence="7 15" id="KW-0067">ATP-binding</keyword>
<dbReference type="GO" id="GO:0000725">
    <property type="term" value="P:recombinational repair"/>
    <property type="evidence" value="ECO:0007669"/>
    <property type="project" value="TreeGrafter"/>
</dbReference>
<keyword evidence="5 15" id="KW-0347">Helicase</keyword>
<feature type="domain" description="UvrD-like helicase ATP-binding" evidence="17">
    <location>
        <begin position="15"/>
        <end position="497"/>
    </location>
</feature>
<keyword evidence="2 15" id="KW-0547">Nucleotide-binding</keyword>
<keyword evidence="10" id="KW-0413">Isomerase</keyword>
<dbReference type="InterPro" id="IPR011604">
    <property type="entry name" value="PDDEXK-like_dom_sf"/>
</dbReference>
<proteinExistence type="predicted"/>
<dbReference type="Proteomes" id="UP000824107">
    <property type="component" value="Unassembled WGS sequence"/>
</dbReference>
<feature type="region of interest" description="Disordered" evidence="16">
    <location>
        <begin position="1"/>
        <end position="23"/>
    </location>
</feature>
<keyword evidence="3" id="KW-0227">DNA damage</keyword>